<accession>A0A0J1C2N6</accession>
<proteinExistence type="predicted"/>
<dbReference type="AlphaFoldDB" id="A0A0J1C2N6"/>
<evidence type="ECO:0000313" key="4">
    <source>
        <dbReference type="EMBL" id="KLT72513.1"/>
    </source>
</evidence>
<dbReference type="Pfam" id="PF01298">
    <property type="entry name" value="TbpB_B_D"/>
    <property type="match status" value="1"/>
</dbReference>
<keyword evidence="2" id="KW-0175">Coiled coil</keyword>
<evidence type="ECO:0000256" key="2">
    <source>
        <dbReference type="SAM" id="Coils"/>
    </source>
</evidence>
<name>A0A0J1C2N6_9NEIS</name>
<dbReference type="InterPro" id="IPR001677">
    <property type="entry name" value="TbpB_B_D"/>
</dbReference>
<keyword evidence="5" id="KW-1185">Reference proteome</keyword>
<dbReference type="GO" id="GO:0009279">
    <property type="term" value="C:cell outer membrane"/>
    <property type="evidence" value="ECO:0007669"/>
    <property type="project" value="UniProtKB-SubCell"/>
</dbReference>
<sequence>MEDNNSLPALNLPVPLHTHFIKSDSAQQHNPHMQLRKVDGKPALVDTQIGLIRSLILKPNDRLIVDGAVLSADTAVGYLTPYSAVAKASSAGTTIENISPLYGEEKGYYSVAKSSLDEEIIPIFNKLKAAREILEDEEADLKAKIKAQQEIDKWEPIYTDYMARRQNMAGQVVNILNEINYIKKDVNGLMFDKAVDGVYAIQFENGVQVVIHDPAAAGWTYQTFAHYFDPNNGISHGYQSLGDETAVNEMPISGTATYKGISTAYLVNKEGNHQLTSKVTAVADFAKKGIRFATSDSQIHKAQNGIRVSTPADKYNLTGTAKWGNNENSFKGTVNTADNTLSGTLNGKFYGGASVAEIGGTYGLSGKDQQLIGGYGAKRQ</sequence>
<feature type="coiled-coil region" evidence="2">
    <location>
        <begin position="124"/>
        <end position="151"/>
    </location>
</feature>
<dbReference type="Gene3D" id="2.40.160.90">
    <property type="match status" value="1"/>
</dbReference>
<comment type="subcellular location">
    <subcellularLocation>
        <location evidence="1">Cell outer membrane</location>
    </subcellularLocation>
</comment>
<dbReference type="STRING" id="1470200.PL75_08000"/>
<dbReference type="Proteomes" id="UP000036027">
    <property type="component" value="Unassembled WGS sequence"/>
</dbReference>
<gene>
    <name evidence="4" type="ORF">PL75_08000</name>
</gene>
<organism evidence="4 5">
    <name type="scientific">Neisseria arctica</name>
    <dbReference type="NCBI Taxonomy" id="1470200"/>
    <lineage>
        <taxon>Bacteria</taxon>
        <taxon>Pseudomonadati</taxon>
        <taxon>Pseudomonadota</taxon>
        <taxon>Betaproteobacteria</taxon>
        <taxon>Neisseriales</taxon>
        <taxon>Neisseriaceae</taxon>
        <taxon>Neisseria</taxon>
    </lineage>
</organism>
<evidence type="ECO:0000259" key="3">
    <source>
        <dbReference type="Pfam" id="PF01298"/>
    </source>
</evidence>
<evidence type="ECO:0000313" key="5">
    <source>
        <dbReference type="Proteomes" id="UP000036027"/>
    </source>
</evidence>
<protein>
    <recommendedName>
        <fullName evidence="3">Transferrin-binding protein B C-lobe/N-lobe beta-barrel domain-containing protein</fullName>
    </recommendedName>
</protein>
<comment type="caution">
    <text evidence="4">The sequence shown here is derived from an EMBL/GenBank/DDBJ whole genome shotgun (WGS) entry which is preliminary data.</text>
</comment>
<reference evidence="4 5" key="1">
    <citation type="submission" date="2014-11" db="EMBL/GenBank/DDBJ databases">
        <title>Genome of a novel goose pathogen.</title>
        <authorList>
            <person name="Hansen C.M."/>
            <person name="Hueffer K."/>
            <person name="Choi S.C."/>
        </authorList>
    </citation>
    <scope>NUCLEOTIDE SEQUENCE [LARGE SCALE GENOMIC DNA]</scope>
    <source>
        <strain evidence="4 5">KH1503</strain>
    </source>
</reference>
<dbReference type="PATRIC" id="fig|1470200.3.peg.507"/>
<dbReference type="EMBL" id="JTDO01000012">
    <property type="protein sequence ID" value="KLT72513.1"/>
    <property type="molecule type" value="Genomic_DNA"/>
</dbReference>
<dbReference type="SUPFAM" id="SSF56925">
    <property type="entry name" value="OMPA-like"/>
    <property type="match status" value="1"/>
</dbReference>
<feature type="domain" description="Transferrin-binding protein B C-lobe/N-lobe beta-barrel" evidence="3">
    <location>
        <begin position="250"/>
        <end position="379"/>
    </location>
</feature>
<evidence type="ECO:0000256" key="1">
    <source>
        <dbReference type="ARBA" id="ARBA00004442"/>
    </source>
</evidence>
<dbReference type="InterPro" id="IPR011250">
    <property type="entry name" value="OMP/PagP_B-barrel"/>
</dbReference>